<protein>
    <submittedName>
        <fullName evidence="1">Uncharacterized protein</fullName>
    </submittedName>
</protein>
<dbReference type="GeneID" id="78228745"/>
<evidence type="ECO:0000313" key="2">
    <source>
        <dbReference type="Proteomes" id="UP000003157"/>
    </source>
</evidence>
<gene>
    <name evidence="1" type="ORF">HMPREF9488_00845</name>
</gene>
<dbReference type="AlphaFoldDB" id="E7G7V7"/>
<evidence type="ECO:0000313" key="1">
    <source>
        <dbReference type="EMBL" id="EFW05878.1"/>
    </source>
</evidence>
<dbReference type="HOGENOM" id="CLU_1649259_0_0_9"/>
<dbReference type="STRING" id="100884.GCA_000269565_00856"/>
<keyword evidence="2" id="KW-1185">Reference proteome</keyword>
<reference evidence="1 2" key="1">
    <citation type="submission" date="2010-12" db="EMBL/GenBank/DDBJ databases">
        <title>The Genome Sequence of Coprobacillus sp. strain 29_1.</title>
        <authorList>
            <consortium name="The Broad Institute Genome Sequencing Platform"/>
            <person name="Earl A."/>
            <person name="Ward D."/>
            <person name="Feldgarden M."/>
            <person name="Gevers D."/>
            <person name="Daigneault M."/>
            <person name="Sibley C.D."/>
            <person name="White A."/>
            <person name="Strauss J."/>
            <person name="Allen-Vercoe E."/>
            <person name="Young S.K."/>
            <person name="Zeng Q."/>
            <person name="Gargeya S."/>
            <person name="Fitzgerald M."/>
            <person name="Haas B."/>
            <person name="Abouelleil A."/>
            <person name="Alvarado L."/>
            <person name="Arachchi H.M."/>
            <person name="Berlin A."/>
            <person name="Brown A."/>
            <person name="Chapman S.B."/>
            <person name="Chen Z."/>
            <person name="Dunbar C."/>
            <person name="Freedman E."/>
            <person name="Gearin G."/>
            <person name="Gellesch M."/>
            <person name="Goldberg J."/>
            <person name="Griggs A."/>
            <person name="Gujja S."/>
            <person name="Heilman E."/>
            <person name="Heiman D."/>
            <person name="Howarth C."/>
            <person name="Larson L."/>
            <person name="Lui A."/>
            <person name="MacDonald P.J.P."/>
            <person name="Mehta T."/>
            <person name="Montmayeur A."/>
            <person name="Murphy C."/>
            <person name="Neiman D."/>
            <person name="Pearson M."/>
            <person name="Priest M."/>
            <person name="Roberts A."/>
            <person name="Saif S."/>
            <person name="Shea T."/>
            <person name="Shenoy N."/>
            <person name="Sisk P."/>
            <person name="Stolte C."/>
            <person name="Sykes S."/>
            <person name="White J."/>
            <person name="Yandava C."/>
            <person name="Nusbaum C."/>
            <person name="Birren B."/>
        </authorList>
    </citation>
    <scope>NUCLEOTIDE SEQUENCE [LARGE SCALE GENOMIC DNA]</scope>
    <source>
        <strain evidence="1 2">29_1</strain>
    </source>
</reference>
<proteinExistence type="predicted"/>
<organism evidence="1 2">
    <name type="scientific">Coprobacillus cateniformis</name>
    <dbReference type="NCBI Taxonomy" id="100884"/>
    <lineage>
        <taxon>Bacteria</taxon>
        <taxon>Bacillati</taxon>
        <taxon>Bacillota</taxon>
        <taxon>Erysipelotrichia</taxon>
        <taxon>Erysipelotrichales</taxon>
        <taxon>Coprobacillaceae</taxon>
        <taxon>Coprobacillus</taxon>
    </lineage>
</organism>
<accession>E7G7V7</accession>
<dbReference type="RefSeq" id="WP_008787961.1">
    <property type="nucleotide sequence ID" value="NZ_AKCB01000001.1"/>
</dbReference>
<dbReference type="EMBL" id="ADKX01000012">
    <property type="protein sequence ID" value="EFW05878.1"/>
    <property type="molecule type" value="Genomic_DNA"/>
</dbReference>
<sequence length="160" mass="19438">MIKLSFKDIEDLYINICDGKIQMNLYNYFQQQLYYHIYYDQPVVTKDTLFDHVILEFENCQINDLKFENQNQEITLLKHIIISTFDLYQSEQIKSLTKIAFKNECELFLEDIGFYFDDYKRNLLDNRDIGEILKFTMQYYGKAYKLLKWQMKGNTYETNS</sequence>
<dbReference type="Proteomes" id="UP000003157">
    <property type="component" value="Unassembled WGS sequence"/>
</dbReference>
<comment type="caution">
    <text evidence="1">The sequence shown here is derived from an EMBL/GenBank/DDBJ whole genome shotgun (WGS) entry which is preliminary data.</text>
</comment>
<name>E7G7V7_9FIRM</name>